<evidence type="ECO:0000256" key="1">
    <source>
        <dbReference type="SAM" id="Phobius"/>
    </source>
</evidence>
<feature type="transmembrane region" description="Helical" evidence="1">
    <location>
        <begin position="180"/>
        <end position="205"/>
    </location>
</feature>
<dbReference type="AlphaFoldDB" id="A0A2L0ES19"/>
<feature type="transmembrane region" description="Helical" evidence="1">
    <location>
        <begin position="283"/>
        <end position="304"/>
    </location>
</feature>
<keyword evidence="1" id="KW-1133">Transmembrane helix</keyword>
<feature type="transmembrane region" description="Helical" evidence="1">
    <location>
        <begin position="131"/>
        <end position="152"/>
    </location>
</feature>
<reference evidence="2 3" key="1">
    <citation type="submission" date="2015-09" db="EMBL/GenBank/DDBJ databases">
        <title>Sorangium comparison.</title>
        <authorList>
            <person name="Zaburannyi N."/>
            <person name="Bunk B."/>
            <person name="Overmann J."/>
            <person name="Mueller R."/>
        </authorList>
    </citation>
    <scope>NUCLEOTIDE SEQUENCE [LARGE SCALE GENOMIC DNA]</scope>
    <source>
        <strain evidence="2 3">So ce26</strain>
    </source>
</reference>
<accession>A0A2L0ES19</accession>
<proteinExistence type="predicted"/>
<evidence type="ECO:0000313" key="2">
    <source>
        <dbReference type="EMBL" id="AUX42118.1"/>
    </source>
</evidence>
<feature type="transmembrane region" description="Helical" evidence="1">
    <location>
        <begin position="100"/>
        <end position="119"/>
    </location>
</feature>
<name>A0A2L0ES19_SORCE</name>
<dbReference type="OrthoDB" id="6398173at2"/>
<evidence type="ECO:0000313" key="3">
    <source>
        <dbReference type="Proteomes" id="UP000238348"/>
    </source>
</evidence>
<gene>
    <name evidence="2" type="ORF">SOCE26_035450</name>
</gene>
<dbReference type="RefSeq" id="WP_159397002.1">
    <property type="nucleotide sequence ID" value="NZ_CP012673.1"/>
</dbReference>
<keyword evidence="1" id="KW-0472">Membrane</keyword>
<feature type="transmembrane region" description="Helical" evidence="1">
    <location>
        <begin position="27"/>
        <end position="45"/>
    </location>
</feature>
<keyword evidence="1" id="KW-0812">Transmembrane</keyword>
<dbReference type="EMBL" id="CP012673">
    <property type="protein sequence ID" value="AUX42118.1"/>
    <property type="molecule type" value="Genomic_DNA"/>
</dbReference>
<protein>
    <recommendedName>
        <fullName evidence="4">Fatty acid hydroxylase domain-containing protein</fullName>
    </recommendedName>
</protein>
<organism evidence="2 3">
    <name type="scientific">Sorangium cellulosum</name>
    <name type="common">Polyangium cellulosum</name>
    <dbReference type="NCBI Taxonomy" id="56"/>
    <lineage>
        <taxon>Bacteria</taxon>
        <taxon>Pseudomonadati</taxon>
        <taxon>Myxococcota</taxon>
        <taxon>Polyangia</taxon>
        <taxon>Polyangiales</taxon>
        <taxon>Polyangiaceae</taxon>
        <taxon>Sorangium</taxon>
    </lineage>
</organism>
<dbReference type="Proteomes" id="UP000238348">
    <property type="component" value="Chromosome"/>
</dbReference>
<feature type="transmembrane region" description="Helical" evidence="1">
    <location>
        <begin position="51"/>
        <end position="72"/>
    </location>
</feature>
<sequence>MEKADPAQFHQLYGVKRPRITYFKRDFIDYVLMTLITASIIWLTYGAGSWVTSLGLALCALMIPSFLVRHGVELRTPEILKRPQDLLYMLVYKLRNMKPVTQLALAILLLENLFIYLTPNLPHHVELTGKIAIYLFYIHFIGITVYRTVILFDHLRKKELVREVLLQTNWKKWLEKRPNVTLHILHAYATGVLTHIVFLAPWYLVITHAKFSVLALPVTLATNIFVQYKFTKIMNVWFYRDHWTSHNAELEFLYIHGTHHDAIPSGLIGVAGNGYMEGFLRFVFFWPTHLFNPILAAVLLTALLKSDIDSHQYIPGIFPSMSKAFHEVSQHSTHHYGFLEPYGFATKLNQPDLSEAGQEIAKKFKRALPVEVYDSVAVDEQLNGFKWSNSAHRRFMELVSRYQKH</sequence>
<evidence type="ECO:0008006" key="4">
    <source>
        <dbReference type="Google" id="ProtNLM"/>
    </source>
</evidence>